<dbReference type="Gene3D" id="3.30.70.100">
    <property type="match status" value="1"/>
</dbReference>
<dbReference type="Pfam" id="PF03992">
    <property type="entry name" value="ABM"/>
    <property type="match status" value="1"/>
</dbReference>
<proteinExistence type="predicted"/>
<comment type="caution">
    <text evidence="3">The sequence shown here is derived from an EMBL/GenBank/DDBJ whole genome shotgun (WGS) entry which is preliminary data.</text>
</comment>
<dbReference type="AlphaFoldDB" id="A0AAE3GAH7"/>
<sequence length="117" mass="12486">MAVVKINAIEVPEGAGPELEKRFAARLGAVDSSPGFLGFELLRPVAGENRYFVYTKWETEEDFQAWASGSGRAAHAGERAKPVASGASLLEFEVVLASQPKTEQPRSEQPPAGDQAG</sequence>
<dbReference type="PANTHER" id="PTHR34474:SF2">
    <property type="entry name" value="SIGNAL TRANSDUCTION PROTEIN TRAP"/>
    <property type="match status" value="1"/>
</dbReference>
<dbReference type="PROSITE" id="PS51725">
    <property type="entry name" value="ABM"/>
    <property type="match status" value="1"/>
</dbReference>
<reference evidence="3" key="1">
    <citation type="submission" date="2022-06" db="EMBL/GenBank/DDBJ databases">
        <title>Genomic Encyclopedia of Archaeal and Bacterial Type Strains, Phase II (KMG-II): from individual species to whole genera.</title>
        <authorList>
            <person name="Goeker M."/>
        </authorList>
    </citation>
    <scope>NUCLEOTIDE SEQUENCE</scope>
    <source>
        <strain evidence="3">DSM 43935</strain>
    </source>
</reference>
<dbReference type="SUPFAM" id="SSF54909">
    <property type="entry name" value="Dimeric alpha+beta barrel"/>
    <property type="match status" value="1"/>
</dbReference>
<feature type="domain" description="ABM" evidence="2">
    <location>
        <begin position="3"/>
        <end position="92"/>
    </location>
</feature>
<keyword evidence="4" id="KW-1185">Reference proteome</keyword>
<feature type="region of interest" description="Disordered" evidence="1">
    <location>
        <begin position="98"/>
        <end position="117"/>
    </location>
</feature>
<dbReference type="PANTHER" id="PTHR34474">
    <property type="entry name" value="SIGNAL TRANSDUCTION PROTEIN TRAP"/>
    <property type="match status" value="1"/>
</dbReference>
<evidence type="ECO:0000256" key="1">
    <source>
        <dbReference type="SAM" id="MobiDB-lite"/>
    </source>
</evidence>
<dbReference type="EMBL" id="JAMTCK010000003">
    <property type="protein sequence ID" value="MCP2164696.1"/>
    <property type="molecule type" value="Genomic_DNA"/>
</dbReference>
<gene>
    <name evidence="3" type="ORF">LX83_001536</name>
</gene>
<dbReference type="GO" id="GO:0004497">
    <property type="term" value="F:monooxygenase activity"/>
    <property type="evidence" value="ECO:0007669"/>
    <property type="project" value="UniProtKB-KW"/>
</dbReference>
<evidence type="ECO:0000259" key="2">
    <source>
        <dbReference type="PROSITE" id="PS51725"/>
    </source>
</evidence>
<dbReference type="InterPro" id="IPR007138">
    <property type="entry name" value="ABM_dom"/>
</dbReference>
<keyword evidence="3" id="KW-0560">Oxidoreductase</keyword>
<dbReference type="InterPro" id="IPR011008">
    <property type="entry name" value="Dimeric_a/b-barrel"/>
</dbReference>
<protein>
    <submittedName>
        <fullName evidence="3">Heme-degrading monooxygenase HmoA</fullName>
    </submittedName>
</protein>
<evidence type="ECO:0000313" key="4">
    <source>
        <dbReference type="Proteomes" id="UP001206128"/>
    </source>
</evidence>
<dbReference type="Proteomes" id="UP001206128">
    <property type="component" value="Unassembled WGS sequence"/>
</dbReference>
<accession>A0AAE3GAH7</accession>
<evidence type="ECO:0000313" key="3">
    <source>
        <dbReference type="EMBL" id="MCP2164696.1"/>
    </source>
</evidence>
<name>A0AAE3GAH7_9PSEU</name>
<dbReference type="InterPro" id="IPR050404">
    <property type="entry name" value="Heme-degrading_MO"/>
</dbReference>
<organism evidence="3 4">
    <name type="scientific">Goodfellowiella coeruleoviolacea</name>
    <dbReference type="NCBI Taxonomy" id="334858"/>
    <lineage>
        <taxon>Bacteria</taxon>
        <taxon>Bacillati</taxon>
        <taxon>Actinomycetota</taxon>
        <taxon>Actinomycetes</taxon>
        <taxon>Pseudonocardiales</taxon>
        <taxon>Pseudonocardiaceae</taxon>
        <taxon>Goodfellowiella</taxon>
    </lineage>
</organism>
<keyword evidence="3" id="KW-0503">Monooxygenase</keyword>
<dbReference type="RefSeq" id="WP_253768600.1">
    <property type="nucleotide sequence ID" value="NZ_JAMTCK010000003.1"/>
</dbReference>